<comment type="caution">
    <text evidence="3">The sequence shown here is derived from an EMBL/GenBank/DDBJ whole genome shotgun (WGS) entry which is preliminary data.</text>
</comment>
<evidence type="ECO:0000313" key="4">
    <source>
        <dbReference type="Proteomes" id="UP000317650"/>
    </source>
</evidence>
<dbReference type="EMBL" id="PYDT01000001">
    <property type="protein sequence ID" value="THU72158.1"/>
    <property type="molecule type" value="Genomic_DNA"/>
</dbReference>
<sequence>MAHITKARCGFSADSGGRKRGFRSRPIGGGDGGGEGEAGRDELAQSLEDLFINVYTMIEGELQTMNQRVAEEYDGDGEKNHGFEEYVQQIEKIDQQVTEFEAVVSMLDKYVSLLENKLHSALLHDIKKLQSAFLHDMPP</sequence>
<dbReference type="PANTHER" id="PTHR47882:SF1">
    <property type="entry name" value="BIOGENESIS OF LYSOSOME-RELATED ORGANELLES COMPLEX 1 SUBUNIT 2"/>
    <property type="match status" value="1"/>
</dbReference>
<proteinExistence type="inferred from homology"/>
<evidence type="ECO:0000256" key="1">
    <source>
        <dbReference type="ARBA" id="ARBA00008468"/>
    </source>
</evidence>
<evidence type="ECO:0000313" key="3">
    <source>
        <dbReference type="EMBL" id="THU72158.1"/>
    </source>
</evidence>
<dbReference type="STRING" id="52838.A0A4S8KAV3"/>
<dbReference type="Pfam" id="PF10046">
    <property type="entry name" value="BLOC1_2"/>
    <property type="match status" value="1"/>
</dbReference>
<gene>
    <name evidence="3" type="ORF">C4D60_Mb04t09170</name>
</gene>
<evidence type="ECO:0000256" key="2">
    <source>
        <dbReference type="SAM" id="MobiDB-lite"/>
    </source>
</evidence>
<feature type="compositionally biased region" description="Gly residues" evidence="2">
    <location>
        <begin position="27"/>
        <end position="36"/>
    </location>
</feature>
<name>A0A4S8KAV3_MUSBA</name>
<dbReference type="PANTHER" id="PTHR47882">
    <property type="entry name" value="BIOGENESIS OF LYSOSOME-RELATED ORGANELLES COMPLEX 1 SUBUNIT 2"/>
    <property type="match status" value="1"/>
</dbReference>
<comment type="similarity">
    <text evidence="1">Belongs to the BLOC1S2 family.</text>
</comment>
<protein>
    <submittedName>
        <fullName evidence="3">Uncharacterized protein</fullName>
    </submittedName>
</protein>
<dbReference type="Proteomes" id="UP000317650">
    <property type="component" value="Chromosome 4"/>
</dbReference>
<accession>A0A4S8KAV3</accession>
<keyword evidence="4" id="KW-1185">Reference proteome</keyword>
<dbReference type="AlphaFoldDB" id="A0A4S8KAV3"/>
<organism evidence="3 4">
    <name type="scientific">Musa balbisiana</name>
    <name type="common">Banana</name>
    <dbReference type="NCBI Taxonomy" id="52838"/>
    <lineage>
        <taxon>Eukaryota</taxon>
        <taxon>Viridiplantae</taxon>
        <taxon>Streptophyta</taxon>
        <taxon>Embryophyta</taxon>
        <taxon>Tracheophyta</taxon>
        <taxon>Spermatophyta</taxon>
        <taxon>Magnoliopsida</taxon>
        <taxon>Liliopsida</taxon>
        <taxon>Zingiberales</taxon>
        <taxon>Musaceae</taxon>
        <taxon>Musa</taxon>
    </lineage>
</organism>
<reference evidence="3 4" key="1">
    <citation type="journal article" date="2019" name="Nat. Plants">
        <title>Genome sequencing of Musa balbisiana reveals subgenome evolution and function divergence in polyploid bananas.</title>
        <authorList>
            <person name="Yao X."/>
        </authorList>
    </citation>
    <scope>NUCLEOTIDE SEQUENCE [LARGE SCALE GENOMIC DNA]</scope>
    <source>
        <strain evidence="4">cv. DH-PKW</strain>
        <tissue evidence="3">Leaves</tissue>
    </source>
</reference>
<feature type="region of interest" description="Disordered" evidence="2">
    <location>
        <begin position="1"/>
        <end position="40"/>
    </location>
</feature>
<dbReference type="InterPro" id="IPR019269">
    <property type="entry name" value="BLOC1_su2"/>
</dbReference>